<evidence type="ECO:0000259" key="1">
    <source>
        <dbReference type="Pfam" id="PF03713"/>
    </source>
</evidence>
<dbReference type="InterPro" id="IPR005183">
    <property type="entry name" value="DUF305_CopM-like"/>
</dbReference>
<evidence type="ECO:0000313" key="3">
    <source>
        <dbReference type="Proteomes" id="UP001500943"/>
    </source>
</evidence>
<dbReference type="RefSeq" id="WP_343923039.1">
    <property type="nucleotide sequence ID" value="NZ_BAAAKW010000016.1"/>
</dbReference>
<organism evidence="2 3">
    <name type="scientific">Rhodoglobus aureus</name>
    <dbReference type="NCBI Taxonomy" id="191497"/>
    <lineage>
        <taxon>Bacteria</taxon>
        <taxon>Bacillati</taxon>
        <taxon>Actinomycetota</taxon>
        <taxon>Actinomycetes</taxon>
        <taxon>Micrococcales</taxon>
        <taxon>Microbacteriaceae</taxon>
        <taxon>Rhodoglobus</taxon>
    </lineage>
</organism>
<dbReference type="Pfam" id="PF03713">
    <property type="entry name" value="DUF305"/>
    <property type="match status" value="1"/>
</dbReference>
<keyword evidence="3" id="KW-1185">Reference proteome</keyword>
<reference evidence="3" key="1">
    <citation type="journal article" date="2019" name="Int. J. Syst. Evol. Microbiol.">
        <title>The Global Catalogue of Microorganisms (GCM) 10K type strain sequencing project: providing services to taxonomists for standard genome sequencing and annotation.</title>
        <authorList>
            <consortium name="The Broad Institute Genomics Platform"/>
            <consortium name="The Broad Institute Genome Sequencing Center for Infectious Disease"/>
            <person name="Wu L."/>
            <person name="Ma J."/>
        </authorList>
    </citation>
    <scope>NUCLEOTIDE SEQUENCE [LARGE SCALE GENOMIC DNA]</scope>
    <source>
        <strain evidence="3">JCM 12762</strain>
    </source>
</reference>
<sequence length="121" mass="12845">MGVAAGFAGAFYDVDDAASARRHPSDMDSAATSDATMLGFATWEQIEALKASGTSGTSGANAEEMFLKLMITHHAGGVEMAQALIERSANEVVTSLAERIVRTQQSEMTYMNELLVLVEGQ</sequence>
<dbReference type="InterPro" id="IPR012347">
    <property type="entry name" value="Ferritin-like"/>
</dbReference>
<protein>
    <recommendedName>
        <fullName evidence="1">DUF305 domain-containing protein</fullName>
    </recommendedName>
</protein>
<accession>A0ABP4G450</accession>
<comment type="caution">
    <text evidence="2">The sequence shown here is derived from an EMBL/GenBank/DDBJ whole genome shotgun (WGS) entry which is preliminary data.</text>
</comment>
<evidence type="ECO:0000313" key="2">
    <source>
        <dbReference type="EMBL" id="GAA1209688.1"/>
    </source>
</evidence>
<dbReference type="PANTHER" id="PTHR36933">
    <property type="entry name" value="SLL0788 PROTEIN"/>
    <property type="match status" value="1"/>
</dbReference>
<dbReference type="PANTHER" id="PTHR36933:SF1">
    <property type="entry name" value="SLL0788 PROTEIN"/>
    <property type="match status" value="1"/>
</dbReference>
<feature type="domain" description="DUF305" evidence="1">
    <location>
        <begin position="23"/>
        <end position="115"/>
    </location>
</feature>
<proteinExistence type="predicted"/>
<dbReference type="EMBL" id="BAAAKW010000016">
    <property type="protein sequence ID" value="GAA1209688.1"/>
    <property type="molecule type" value="Genomic_DNA"/>
</dbReference>
<name>A0ABP4G450_9MICO</name>
<dbReference type="Gene3D" id="1.20.1260.10">
    <property type="match status" value="1"/>
</dbReference>
<dbReference type="Proteomes" id="UP001500943">
    <property type="component" value="Unassembled WGS sequence"/>
</dbReference>
<gene>
    <name evidence="2" type="ORF">GCM10009655_05950</name>
</gene>